<evidence type="ECO:0000313" key="13">
    <source>
        <dbReference type="Proteomes" id="UP001237207"/>
    </source>
</evidence>
<dbReference type="PANTHER" id="PTHR13693">
    <property type="entry name" value="CLASS II AMINOTRANSFERASE/8-AMINO-7-OXONONANOATE SYNTHASE"/>
    <property type="match status" value="1"/>
</dbReference>
<comment type="function">
    <text evidence="10">Catalyzes the decarboxylative condensation of pimeloyl-[acyl-carrier protein] and L-alanine to produce 8-amino-7-oxononanoate (AON), [acyl-carrier protein], and carbon dioxide.</text>
</comment>
<keyword evidence="12" id="KW-0012">Acyltransferase</keyword>
<evidence type="ECO:0000256" key="6">
    <source>
        <dbReference type="ARBA" id="ARBA00022756"/>
    </source>
</evidence>
<dbReference type="InterPro" id="IPR050087">
    <property type="entry name" value="AON_synthase_class-II"/>
</dbReference>
<comment type="pathway">
    <text evidence="2 10">Cofactor biosynthesis; biotin biosynthesis.</text>
</comment>
<evidence type="ECO:0000256" key="4">
    <source>
        <dbReference type="ARBA" id="ARBA00011738"/>
    </source>
</evidence>
<keyword evidence="5 10" id="KW-0808">Transferase</keyword>
<dbReference type="GO" id="GO:0008710">
    <property type="term" value="F:8-amino-7-oxononanoate synthase activity"/>
    <property type="evidence" value="ECO:0007669"/>
    <property type="project" value="UniProtKB-UniRule"/>
</dbReference>
<comment type="catalytic activity">
    <reaction evidence="8 10">
        <text>6-carboxyhexanoyl-[ACP] + L-alanine + H(+) = (8S)-8-amino-7-oxononanoate + holo-[ACP] + CO2</text>
        <dbReference type="Rhea" id="RHEA:42288"/>
        <dbReference type="Rhea" id="RHEA-COMP:9685"/>
        <dbReference type="Rhea" id="RHEA-COMP:9955"/>
        <dbReference type="ChEBI" id="CHEBI:15378"/>
        <dbReference type="ChEBI" id="CHEBI:16526"/>
        <dbReference type="ChEBI" id="CHEBI:57972"/>
        <dbReference type="ChEBI" id="CHEBI:64479"/>
        <dbReference type="ChEBI" id="CHEBI:78846"/>
        <dbReference type="ChEBI" id="CHEBI:149468"/>
        <dbReference type="EC" id="2.3.1.47"/>
    </reaction>
</comment>
<evidence type="ECO:0000256" key="2">
    <source>
        <dbReference type="ARBA" id="ARBA00004746"/>
    </source>
</evidence>
<evidence type="ECO:0000256" key="9">
    <source>
        <dbReference type="PIRSR" id="PIRSR604723-51"/>
    </source>
</evidence>
<dbReference type="InterPro" id="IPR004723">
    <property type="entry name" value="AONS_Archaea/Proteobacteria"/>
</dbReference>
<dbReference type="FunFam" id="3.40.640.10:FF:000006">
    <property type="entry name" value="5-aminolevulinate synthase, mitochondrial"/>
    <property type="match status" value="1"/>
</dbReference>
<reference evidence="12" key="1">
    <citation type="submission" date="2023-07" db="EMBL/GenBank/DDBJ databases">
        <title>Genomic Encyclopedia of Type Strains, Phase IV (KMG-IV): sequencing the most valuable type-strain genomes for metagenomic binning, comparative biology and taxonomic classification.</title>
        <authorList>
            <person name="Goeker M."/>
        </authorList>
    </citation>
    <scope>NUCLEOTIDE SEQUENCE</scope>
    <source>
        <strain evidence="12">DSM 23947</strain>
    </source>
</reference>
<dbReference type="RefSeq" id="WP_307258008.1">
    <property type="nucleotide sequence ID" value="NZ_JAUSUC010000033.1"/>
</dbReference>
<comment type="similarity">
    <text evidence="3 10">Belongs to the class-II pyridoxal-phosphate-dependent aminotransferase family. BioF subfamily.</text>
</comment>
<dbReference type="AlphaFoldDB" id="A0AAJ1T3B5"/>
<dbReference type="EMBL" id="JAUSUC010000033">
    <property type="protein sequence ID" value="MDQ0216007.1"/>
    <property type="molecule type" value="Genomic_DNA"/>
</dbReference>
<feature type="modified residue" description="N6-(pyridoxal phosphate)lysine" evidence="9">
    <location>
        <position position="240"/>
    </location>
</feature>
<gene>
    <name evidence="12" type="ORF">J2S13_002429</name>
</gene>
<dbReference type="GO" id="GO:0009102">
    <property type="term" value="P:biotin biosynthetic process"/>
    <property type="evidence" value="ECO:0007669"/>
    <property type="project" value="UniProtKB-UniRule"/>
</dbReference>
<dbReference type="InterPro" id="IPR001917">
    <property type="entry name" value="Aminotrans_II_pyridoxalP_BS"/>
</dbReference>
<organism evidence="12 13">
    <name type="scientific">Oikeobacillus pervagus</name>
    <dbReference type="NCBI Taxonomy" id="1325931"/>
    <lineage>
        <taxon>Bacteria</taxon>
        <taxon>Bacillati</taxon>
        <taxon>Bacillota</taxon>
        <taxon>Bacilli</taxon>
        <taxon>Bacillales</taxon>
        <taxon>Bacillaceae</taxon>
        <taxon>Oikeobacillus</taxon>
    </lineage>
</organism>
<dbReference type="InterPro" id="IPR015422">
    <property type="entry name" value="PyrdxlP-dep_Trfase_small"/>
</dbReference>
<dbReference type="Gene3D" id="3.90.1150.10">
    <property type="entry name" value="Aspartate Aminotransferase, domain 1"/>
    <property type="match status" value="1"/>
</dbReference>
<dbReference type="CDD" id="cd06454">
    <property type="entry name" value="KBL_like"/>
    <property type="match status" value="1"/>
</dbReference>
<dbReference type="Gene3D" id="3.40.640.10">
    <property type="entry name" value="Type I PLP-dependent aspartate aminotransferase-like (Major domain)"/>
    <property type="match status" value="1"/>
</dbReference>
<feature type="domain" description="Aminotransferase class I/classII large" evidence="11">
    <location>
        <begin position="44"/>
        <end position="380"/>
    </location>
</feature>
<dbReference type="EC" id="2.3.1.47" evidence="10"/>
<name>A0AAJ1T3B5_9BACI</name>
<dbReference type="Proteomes" id="UP001237207">
    <property type="component" value="Unassembled WGS sequence"/>
</dbReference>
<protein>
    <recommendedName>
        <fullName evidence="10">8-amino-7-ketopelargonate synthase</fullName>
        <ecNumber evidence="10">2.3.1.47</ecNumber>
    </recommendedName>
</protein>
<dbReference type="NCBIfam" id="TIGR00858">
    <property type="entry name" value="bioF"/>
    <property type="match status" value="1"/>
</dbReference>
<dbReference type="InterPro" id="IPR015421">
    <property type="entry name" value="PyrdxlP-dep_Trfase_major"/>
</dbReference>
<evidence type="ECO:0000256" key="8">
    <source>
        <dbReference type="ARBA" id="ARBA00047715"/>
    </source>
</evidence>
<evidence type="ECO:0000256" key="1">
    <source>
        <dbReference type="ARBA" id="ARBA00001933"/>
    </source>
</evidence>
<dbReference type="GO" id="GO:0030170">
    <property type="term" value="F:pyridoxal phosphate binding"/>
    <property type="evidence" value="ECO:0007669"/>
    <property type="project" value="InterPro"/>
</dbReference>
<keyword evidence="7 9" id="KW-0663">Pyridoxal phosphate</keyword>
<evidence type="ECO:0000256" key="7">
    <source>
        <dbReference type="ARBA" id="ARBA00022898"/>
    </source>
</evidence>
<sequence>MDEVYETFFANELKRIEKNQQTRVLRTFHGPNKAYANIEGKESLLFSSNHYLGLGTDKDVQKGAIDAIEQYGAGSGGSRLTTGNSLLHQQLEEAIAKFKGTENALLFSSGFLANVGVISSIMGKGDIIFSDEYNHASIIDGCRLSKARTVIYKHCDLQSLETALQTEKTDGKKLIVTDGVFSMDGDVAPLREIQLIARKYGALLMVDDAHGTGVIGNHGKGSANYFGVENIDITVGTLSKAIGAEGGFVAGSNLLIHYLKNRARTFIFQTSLSPGVVGAALAAIQKIESTPQIVEKLQWNSAYMRRRLREEGFHVLEGVTAIIPLIIGKAEEALQFSKLLEEEGVFAPAIRPPTVPEGTSRIRITVMATHTKEQIEQVVQIFVQAAKKMKLYRTIPR</sequence>
<keyword evidence="13" id="KW-1185">Reference proteome</keyword>
<evidence type="ECO:0000256" key="5">
    <source>
        <dbReference type="ARBA" id="ARBA00022679"/>
    </source>
</evidence>
<accession>A0AAJ1T3B5</accession>
<comment type="subunit">
    <text evidence="4 10">Homodimer.</text>
</comment>
<comment type="caution">
    <text evidence="12">The sequence shown here is derived from an EMBL/GenBank/DDBJ whole genome shotgun (WGS) entry which is preliminary data.</text>
</comment>
<evidence type="ECO:0000313" key="12">
    <source>
        <dbReference type="EMBL" id="MDQ0216007.1"/>
    </source>
</evidence>
<dbReference type="SUPFAM" id="SSF53383">
    <property type="entry name" value="PLP-dependent transferases"/>
    <property type="match status" value="1"/>
</dbReference>
<comment type="cofactor">
    <cofactor evidence="1 9 10">
        <name>pyridoxal 5'-phosphate</name>
        <dbReference type="ChEBI" id="CHEBI:597326"/>
    </cofactor>
</comment>
<keyword evidence="6" id="KW-0093">Biotin biosynthesis</keyword>
<dbReference type="InterPro" id="IPR004839">
    <property type="entry name" value="Aminotransferase_I/II_large"/>
</dbReference>
<evidence type="ECO:0000256" key="3">
    <source>
        <dbReference type="ARBA" id="ARBA00010008"/>
    </source>
</evidence>
<dbReference type="InterPro" id="IPR015424">
    <property type="entry name" value="PyrdxlP-dep_Trfase"/>
</dbReference>
<dbReference type="Pfam" id="PF00155">
    <property type="entry name" value="Aminotran_1_2"/>
    <property type="match status" value="1"/>
</dbReference>
<proteinExistence type="inferred from homology"/>
<evidence type="ECO:0000256" key="10">
    <source>
        <dbReference type="RuleBase" id="RU003693"/>
    </source>
</evidence>
<dbReference type="PROSITE" id="PS00599">
    <property type="entry name" value="AA_TRANSFER_CLASS_2"/>
    <property type="match status" value="1"/>
</dbReference>
<evidence type="ECO:0000259" key="11">
    <source>
        <dbReference type="Pfam" id="PF00155"/>
    </source>
</evidence>